<dbReference type="InterPro" id="IPR045093">
    <property type="entry name" value="Cullin"/>
</dbReference>
<dbReference type="InterPro" id="IPR019559">
    <property type="entry name" value="Cullin_neddylation_domain"/>
</dbReference>
<dbReference type="InterPro" id="IPR016158">
    <property type="entry name" value="Cullin_homology"/>
</dbReference>
<dbReference type="GO" id="GO:0006511">
    <property type="term" value="P:ubiquitin-dependent protein catabolic process"/>
    <property type="evidence" value="ECO:0007669"/>
    <property type="project" value="EnsemblFungi"/>
</dbReference>
<sequence length="754" mass="88286">MSSRRTKIRVPSRLGYSDETSESLLRTVGEAIDTICKGESEKLSFEHHYRIVYTLVLRGKAPEVYECVQTHIATVLDIWVKEWGRVSDVKDKNIESYSIWMTMWKRQCEYFKLLSDVMIYMDKVYCKPEKKLETYDLALHVFRDHVIKPLFDYIYQILIESVNESRHDQYANDNCVNIWRDSVDLMEKLDDEKDNYFATHFEPIFLFETKKYYESELNGKNLPPVQLLEHMKKLKQFEYALDCRFLNADSTAKVTNVLDKVLLWNQNFLEAAPSLIRLAIDEGNVDLMKELADLSSEERYAINILDCIKKCISDDANAIPIDTGSRKKAQVATQWTTSLIALYDKYHDFLKQLDFRHLTFQRDGSGEVQINTKLLNDVFSNYLNGQGKQAIELLTTYLDVFLKMTQARREVDRIKKDLEASVKLFKLFAEKDVFINTFKLQMSRRLLQHRSSTDVERWMVKRLKEEMGTFFTSKLDGMLRDIGTSSELLRLFRNSLDEAQWPKDLDFRPQILTMTSWPFQPPTNSDFELQLPTELEQLKLDFESFYTRKYTERTLQWAHNLGYIEIGFQFDASYHELSMPIPIGIVFLMFEKYDELTIEMIEEQTNIPSQELHKHLLSLTIAPKSRILKKKPMSRTISSTDKFSINYSFSAPARKVKVQTITGILPPSRSDSAVDLVQDTLKRERLSEINAAVVRIMKAGQHLTHTELMNKVTLELESRFPLTGSTFKKSLNYLLEKEYIQRDPEDISIYHYIS</sequence>
<name>G8ZTF4_TORDE</name>
<dbReference type="InterPro" id="IPR036388">
    <property type="entry name" value="WH-like_DNA-bd_sf"/>
</dbReference>
<dbReference type="SMART" id="SM00884">
    <property type="entry name" value="Cullin_Nedd8"/>
    <property type="match status" value="1"/>
</dbReference>
<dbReference type="InterPro" id="IPR036317">
    <property type="entry name" value="Cullin_homology_sf"/>
</dbReference>
<feature type="domain" description="Cullin family profile" evidence="4">
    <location>
        <begin position="389"/>
        <end position="620"/>
    </location>
</feature>
<dbReference type="Pfam" id="PF26557">
    <property type="entry name" value="Cullin_AB"/>
    <property type="match status" value="1"/>
</dbReference>
<dbReference type="InterPro" id="IPR059120">
    <property type="entry name" value="Cullin-like_AB"/>
</dbReference>
<dbReference type="GO" id="GO:0004842">
    <property type="term" value="F:ubiquitin-protein transferase activity"/>
    <property type="evidence" value="ECO:0007669"/>
    <property type="project" value="EnsemblFungi"/>
</dbReference>
<dbReference type="eggNOG" id="KOG2166">
    <property type="taxonomic scope" value="Eukaryota"/>
</dbReference>
<dbReference type="GeneID" id="11502332"/>
<dbReference type="FunCoup" id="G8ZTF4">
    <property type="interactions" value="862"/>
</dbReference>
<evidence type="ECO:0000256" key="2">
    <source>
        <dbReference type="PROSITE-ProRule" id="PRU00330"/>
    </source>
</evidence>
<dbReference type="PANTHER" id="PTHR11932">
    <property type="entry name" value="CULLIN"/>
    <property type="match status" value="1"/>
</dbReference>
<gene>
    <name evidence="5" type="primary">TDEL0D03140</name>
    <name evidence="5" type="ORF">TDEL_0D03140</name>
</gene>
<proteinExistence type="inferred from homology"/>
<keyword evidence="6" id="KW-1185">Reference proteome</keyword>
<dbReference type="KEGG" id="tdl:TDEL_0D03140"/>
<evidence type="ECO:0000256" key="1">
    <source>
        <dbReference type="ARBA" id="ARBA00006019"/>
    </source>
</evidence>
<dbReference type="Pfam" id="PF00888">
    <property type="entry name" value="Cullin"/>
    <property type="match status" value="1"/>
</dbReference>
<dbReference type="InParanoid" id="G8ZTF4"/>
<dbReference type="EMBL" id="HE616745">
    <property type="protein sequence ID" value="CCE91898.1"/>
    <property type="molecule type" value="Genomic_DNA"/>
</dbReference>
<protein>
    <recommendedName>
        <fullName evidence="4">Cullin family profile domain-containing protein</fullName>
    </recommendedName>
</protein>
<dbReference type="PROSITE" id="PS50069">
    <property type="entry name" value="CULLIN_2"/>
    <property type="match status" value="1"/>
</dbReference>
<dbReference type="RefSeq" id="XP_003681109.1">
    <property type="nucleotide sequence ID" value="XM_003681061.1"/>
</dbReference>
<evidence type="ECO:0000256" key="3">
    <source>
        <dbReference type="RuleBase" id="RU003829"/>
    </source>
</evidence>
<accession>G8ZTF4</accession>
<reference evidence="5 6" key="1">
    <citation type="journal article" date="2011" name="Proc. Natl. Acad. Sci. U.S.A.">
        <title>Evolutionary erosion of yeast sex chromosomes by mating-type switching accidents.</title>
        <authorList>
            <person name="Gordon J.L."/>
            <person name="Armisen D."/>
            <person name="Proux-Wera E."/>
            <person name="Oheigeartaigh S.S."/>
            <person name="Byrne K.P."/>
            <person name="Wolfe K.H."/>
        </authorList>
    </citation>
    <scope>NUCLEOTIDE SEQUENCE [LARGE SCALE GENOMIC DNA]</scope>
    <source>
        <strain evidence="6">ATCC 10662 / CBS 1146 / NBRC 0425 / NCYC 2629 / NRRL Y-866</strain>
    </source>
</reference>
<dbReference type="Gene3D" id="1.10.10.10">
    <property type="entry name" value="Winged helix-like DNA-binding domain superfamily/Winged helix DNA-binding domain"/>
    <property type="match status" value="1"/>
</dbReference>
<dbReference type="SUPFAM" id="SSF75632">
    <property type="entry name" value="Cullin homology domain"/>
    <property type="match status" value="1"/>
</dbReference>
<dbReference type="InterPro" id="IPR016159">
    <property type="entry name" value="Cullin_repeat-like_dom_sf"/>
</dbReference>
<dbReference type="SUPFAM" id="SSF46785">
    <property type="entry name" value="Winged helix' DNA-binding domain"/>
    <property type="match status" value="1"/>
</dbReference>
<evidence type="ECO:0000259" key="4">
    <source>
        <dbReference type="PROSITE" id="PS50069"/>
    </source>
</evidence>
<dbReference type="HOGENOM" id="CLU_004747_7_1_1"/>
<dbReference type="OrthoDB" id="27073at2759"/>
<dbReference type="AlphaFoldDB" id="G8ZTF4"/>
<dbReference type="SUPFAM" id="SSF74788">
    <property type="entry name" value="Cullin repeat-like"/>
    <property type="match status" value="1"/>
</dbReference>
<evidence type="ECO:0000313" key="6">
    <source>
        <dbReference type="Proteomes" id="UP000005627"/>
    </source>
</evidence>
<comment type="similarity">
    <text evidence="1 2 3">Belongs to the cullin family.</text>
</comment>
<dbReference type="Gene3D" id="1.20.1310.10">
    <property type="entry name" value="Cullin Repeats"/>
    <property type="match status" value="3"/>
</dbReference>
<dbReference type="STRING" id="1076872.G8ZTF4"/>
<dbReference type="SMART" id="SM00182">
    <property type="entry name" value="CULLIN"/>
    <property type="match status" value="1"/>
</dbReference>
<dbReference type="Gene3D" id="3.30.230.130">
    <property type="entry name" value="Cullin, Chain C, Domain 2"/>
    <property type="match status" value="1"/>
</dbReference>
<dbReference type="Proteomes" id="UP000005627">
    <property type="component" value="Chromosome 4"/>
</dbReference>
<dbReference type="InterPro" id="IPR001373">
    <property type="entry name" value="Cullin_N"/>
</dbReference>
<evidence type="ECO:0000313" key="5">
    <source>
        <dbReference type="EMBL" id="CCE91898.1"/>
    </source>
</evidence>
<organism evidence="5 6">
    <name type="scientific">Torulaspora delbrueckii</name>
    <name type="common">Yeast</name>
    <name type="synonym">Candida colliculosa</name>
    <dbReference type="NCBI Taxonomy" id="4950"/>
    <lineage>
        <taxon>Eukaryota</taxon>
        <taxon>Fungi</taxon>
        <taxon>Dikarya</taxon>
        <taxon>Ascomycota</taxon>
        <taxon>Saccharomycotina</taxon>
        <taxon>Saccharomycetes</taxon>
        <taxon>Saccharomycetales</taxon>
        <taxon>Saccharomycetaceae</taxon>
        <taxon>Torulaspora</taxon>
    </lineage>
</organism>
<dbReference type="Pfam" id="PF10557">
    <property type="entry name" value="Cullin_Nedd8"/>
    <property type="match status" value="1"/>
</dbReference>
<dbReference type="GO" id="GO:0031463">
    <property type="term" value="C:Cul3-RING ubiquitin ligase complex"/>
    <property type="evidence" value="ECO:0007669"/>
    <property type="project" value="EnsemblFungi"/>
</dbReference>
<dbReference type="InterPro" id="IPR036390">
    <property type="entry name" value="WH_DNA-bd_sf"/>
</dbReference>
<dbReference type="GO" id="GO:0031625">
    <property type="term" value="F:ubiquitin protein ligase binding"/>
    <property type="evidence" value="ECO:0007669"/>
    <property type="project" value="InterPro"/>
</dbReference>
<dbReference type="GO" id="GO:0009411">
    <property type="term" value="P:response to UV"/>
    <property type="evidence" value="ECO:0007669"/>
    <property type="project" value="EnsemblFungi"/>
</dbReference>